<dbReference type="GO" id="GO:0009073">
    <property type="term" value="P:aromatic amino acid family biosynthetic process"/>
    <property type="evidence" value="ECO:0007669"/>
    <property type="project" value="InterPro"/>
</dbReference>
<comment type="catalytic activity">
    <reaction evidence="1">
        <text>chorismate = prephenate</text>
        <dbReference type="Rhea" id="RHEA:13897"/>
        <dbReference type="ChEBI" id="CHEBI:29748"/>
        <dbReference type="ChEBI" id="CHEBI:29934"/>
        <dbReference type="EC" id="5.4.99.5"/>
    </reaction>
</comment>
<keyword evidence="6" id="KW-1185">Reference proteome</keyword>
<comment type="caution">
    <text evidence="5">The sequence shown here is derived from an EMBL/GenBank/DDBJ whole genome shotgun (WGS) entry which is preliminary data.</text>
</comment>
<dbReference type="NCBIfam" id="TIGR01802">
    <property type="entry name" value="CM_pl-yst"/>
    <property type="match status" value="1"/>
</dbReference>
<sequence>QTARCSISSPLMSMEAVSNSWSISDKALLSIELINNSVNSQDATIVQNIVERSHLCLNPDTYSSKASKVQGFSGSLVVYIMQEMEKSHAKAGRYKCPAEIPFFPETLLEPLIPTEYPSVLHMRYTSINLNKEIWEVYFGKMLPKLVKHGKDGHNGPSAVCDAKILQGLSKRIHYSMFLAEAKFRKSPDIYESAIKEQDPEKLRKLLKDPEDGDEFKRQKQFRTDVCQVLMNSGASMSSNPKLKPEMVVELFDEFVIPMAMEVQIQYLLFKAHDDNVASAHARETLQLKALSKRKQWLVKAGPPVAWTAKIVGVLVTCIVLVLRHKVLDMLMKKGVVSQETVIAALTMFLLTKEILEALKKGKEYMELIRFYVKFWERDK</sequence>
<evidence type="ECO:0000256" key="1">
    <source>
        <dbReference type="ARBA" id="ARBA00000824"/>
    </source>
</evidence>
<gene>
    <name evidence="5" type="ORF">EJB05_00853</name>
</gene>
<name>A0A5J9WQD8_9POAL</name>
<dbReference type="OrthoDB" id="191918at2759"/>
<dbReference type="InterPro" id="IPR037039">
    <property type="entry name" value="CM_AroQ_sf_eucaryotic"/>
</dbReference>
<keyword evidence="3" id="KW-0413">Isomerase</keyword>
<evidence type="ECO:0000313" key="5">
    <source>
        <dbReference type="EMBL" id="TVU49540.1"/>
    </source>
</evidence>
<protein>
    <recommendedName>
        <fullName evidence="2">chorismate mutase</fullName>
        <ecNumber evidence="2">5.4.99.5</ecNumber>
    </recommendedName>
</protein>
<evidence type="ECO:0000256" key="2">
    <source>
        <dbReference type="ARBA" id="ARBA00012404"/>
    </source>
</evidence>
<dbReference type="GO" id="GO:0046417">
    <property type="term" value="P:chorismate metabolic process"/>
    <property type="evidence" value="ECO:0007669"/>
    <property type="project" value="InterPro"/>
</dbReference>
<dbReference type="AlphaFoldDB" id="A0A5J9WQD8"/>
<accession>A0A5J9WQD8</accession>
<keyword evidence="4" id="KW-1133">Transmembrane helix</keyword>
<proteinExistence type="predicted"/>
<evidence type="ECO:0000256" key="3">
    <source>
        <dbReference type="ARBA" id="ARBA00023235"/>
    </source>
</evidence>
<dbReference type="InterPro" id="IPR036263">
    <property type="entry name" value="Chorismate_II_sf"/>
</dbReference>
<dbReference type="Gramene" id="TVU49540">
    <property type="protein sequence ID" value="TVU49540"/>
    <property type="gene ID" value="EJB05_00853"/>
</dbReference>
<feature type="transmembrane region" description="Helical" evidence="4">
    <location>
        <begin position="304"/>
        <end position="322"/>
    </location>
</feature>
<dbReference type="Gene3D" id="1.10.590.10">
    <property type="entry name" value="Chorismate mutase, AroQ class superfamily, eukaryotic"/>
    <property type="match status" value="1"/>
</dbReference>
<dbReference type="UniPathway" id="UPA00120">
    <property type="reaction ID" value="UER00203"/>
</dbReference>
<dbReference type="InterPro" id="IPR008238">
    <property type="entry name" value="Chorismate_mutase_AroQ_euk"/>
</dbReference>
<reference evidence="5 6" key="1">
    <citation type="journal article" date="2019" name="Sci. Rep.">
        <title>A high-quality genome of Eragrostis curvula grass provides insights into Poaceae evolution and supports new strategies to enhance forage quality.</title>
        <authorList>
            <person name="Carballo J."/>
            <person name="Santos B.A.C.M."/>
            <person name="Zappacosta D."/>
            <person name="Garbus I."/>
            <person name="Selva J.P."/>
            <person name="Gallo C.A."/>
            <person name="Diaz A."/>
            <person name="Albertini E."/>
            <person name="Caccamo M."/>
            <person name="Echenique V."/>
        </authorList>
    </citation>
    <scope>NUCLEOTIDE SEQUENCE [LARGE SCALE GENOMIC DNA]</scope>
    <source>
        <strain evidence="6">cv. Victoria</strain>
        <tissue evidence="5">Leaf</tissue>
    </source>
</reference>
<organism evidence="5 6">
    <name type="scientific">Eragrostis curvula</name>
    <name type="common">weeping love grass</name>
    <dbReference type="NCBI Taxonomy" id="38414"/>
    <lineage>
        <taxon>Eukaryota</taxon>
        <taxon>Viridiplantae</taxon>
        <taxon>Streptophyta</taxon>
        <taxon>Embryophyta</taxon>
        <taxon>Tracheophyta</taxon>
        <taxon>Spermatophyta</taxon>
        <taxon>Magnoliopsida</taxon>
        <taxon>Liliopsida</taxon>
        <taxon>Poales</taxon>
        <taxon>Poaceae</taxon>
        <taxon>PACMAD clade</taxon>
        <taxon>Chloridoideae</taxon>
        <taxon>Eragrostideae</taxon>
        <taxon>Eragrostidinae</taxon>
        <taxon>Eragrostis</taxon>
    </lineage>
</organism>
<dbReference type="SUPFAM" id="SSF48600">
    <property type="entry name" value="Chorismate mutase II"/>
    <property type="match status" value="1"/>
</dbReference>
<keyword evidence="4" id="KW-0472">Membrane</keyword>
<dbReference type="PANTHER" id="PTHR21145:SF0">
    <property type="entry name" value="CHORISMATE MUTASE 1, CHLOROPLASTIC"/>
    <property type="match status" value="1"/>
</dbReference>
<dbReference type="GO" id="GO:0004106">
    <property type="term" value="F:chorismate mutase activity"/>
    <property type="evidence" value="ECO:0007669"/>
    <property type="project" value="UniProtKB-EC"/>
</dbReference>
<evidence type="ECO:0000313" key="6">
    <source>
        <dbReference type="Proteomes" id="UP000324897"/>
    </source>
</evidence>
<keyword evidence="4" id="KW-0812">Transmembrane</keyword>
<dbReference type="EMBL" id="RWGY01000002">
    <property type="protein sequence ID" value="TVU49540.1"/>
    <property type="molecule type" value="Genomic_DNA"/>
</dbReference>
<evidence type="ECO:0000256" key="4">
    <source>
        <dbReference type="SAM" id="Phobius"/>
    </source>
</evidence>
<dbReference type="Proteomes" id="UP000324897">
    <property type="component" value="Chromosome 6"/>
</dbReference>
<dbReference type="PROSITE" id="PS51169">
    <property type="entry name" value="CHORISMATE_MUT_3"/>
    <property type="match status" value="1"/>
</dbReference>
<dbReference type="PANTHER" id="PTHR21145">
    <property type="entry name" value="CHORISMATE MUTASE"/>
    <property type="match status" value="1"/>
</dbReference>
<dbReference type="EC" id="5.4.99.5" evidence="2"/>
<dbReference type="GO" id="GO:0005737">
    <property type="term" value="C:cytoplasm"/>
    <property type="evidence" value="ECO:0007669"/>
    <property type="project" value="TreeGrafter"/>
</dbReference>
<feature type="non-terminal residue" evidence="5">
    <location>
        <position position="1"/>
    </location>
</feature>